<reference evidence="1" key="1">
    <citation type="submission" date="2023-03" db="EMBL/GenBank/DDBJ databases">
        <title>Massive genome expansion in bonnet fungi (Mycena s.s.) driven by repeated elements and novel gene families across ecological guilds.</title>
        <authorList>
            <consortium name="Lawrence Berkeley National Laboratory"/>
            <person name="Harder C.B."/>
            <person name="Miyauchi S."/>
            <person name="Viragh M."/>
            <person name="Kuo A."/>
            <person name="Thoen E."/>
            <person name="Andreopoulos B."/>
            <person name="Lu D."/>
            <person name="Skrede I."/>
            <person name="Drula E."/>
            <person name="Henrissat B."/>
            <person name="Morin E."/>
            <person name="Kohler A."/>
            <person name="Barry K."/>
            <person name="LaButti K."/>
            <person name="Morin E."/>
            <person name="Salamov A."/>
            <person name="Lipzen A."/>
            <person name="Mereny Z."/>
            <person name="Hegedus B."/>
            <person name="Baldrian P."/>
            <person name="Stursova M."/>
            <person name="Weitz H."/>
            <person name="Taylor A."/>
            <person name="Grigoriev I.V."/>
            <person name="Nagy L.G."/>
            <person name="Martin F."/>
            <person name="Kauserud H."/>
        </authorList>
    </citation>
    <scope>NUCLEOTIDE SEQUENCE</scope>
    <source>
        <strain evidence="1">CBHHK002</strain>
    </source>
</reference>
<evidence type="ECO:0000313" key="2">
    <source>
        <dbReference type="Proteomes" id="UP001218218"/>
    </source>
</evidence>
<accession>A0AAD7AEJ4</accession>
<organism evidence="1 2">
    <name type="scientific">Mycena albidolilacea</name>
    <dbReference type="NCBI Taxonomy" id="1033008"/>
    <lineage>
        <taxon>Eukaryota</taxon>
        <taxon>Fungi</taxon>
        <taxon>Dikarya</taxon>
        <taxon>Basidiomycota</taxon>
        <taxon>Agaricomycotina</taxon>
        <taxon>Agaricomycetes</taxon>
        <taxon>Agaricomycetidae</taxon>
        <taxon>Agaricales</taxon>
        <taxon>Marasmiineae</taxon>
        <taxon>Mycenaceae</taxon>
        <taxon>Mycena</taxon>
    </lineage>
</organism>
<dbReference type="EMBL" id="JARIHO010000008">
    <property type="protein sequence ID" value="KAJ7356711.1"/>
    <property type="molecule type" value="Genomic_DNA"/>
</dbReference>
<gene>
    <name evidence="1" type="ORF">DFH08DRAFT_689607</name>
</gene>
<keyword evidence="2" id="KW-1185">Reference proteome</keyword>
<dbReference type="Proteomes" id="UP001218218">
    <property type="component" value="Unassembled WGS sequence"/>
</dbReference>
<name>A0AAD7AEJ4_9AGAR</name>
<proteinExistence type="predicted"/>
<dbReference type="AlphaFoldDB" id="A0AAD7AEJ4"/>
<sequence>MQSLHTMFPTILPATISKIVEHEFKPIDLARLNPRRRWDQFASGCSLDDYPSLHSLLVPVSVYFAVLQAGVDATSGDAETTRVIGHGGLQYMAHLIELEELFEWPAVVQYHMQFHNKRRHDMVFDDYSPWMVADRELINKLLVGPGRQRVWRGPDGKLLERDSDGSVKSCQRKILSRSI</sequence>
<protein>
    <submittedName>
        <fullName evidence="1">Uncharacterized protein</fullName>
    </submittedName>
</protein>
<comment type="caution">
    <text evidence="1">The sequence shown here is derived from an EMBL/GenBank/DDBJ whole genome shotgun (WGS) entry which is preliminary data.</text>
</comment>
<evidence type="ECO:0000313" key="1">
    <source>
        <dbReference type="EMBL" id="KAJ7356711.1"/>
    </source>
</evidence>